<keyword evidence="4 7" id="KW-0067">ATP-binding</keyword>
<evidence type="ECO:0000256" key="1">
    <source>
        <dbReference type="ARBA" id="ARBA00007381"/>
    </source>
</evidence>
<evidence type="ECO:0000256" key="4">
    <source>
        <dbReference type="ARBA" id="ARBA00022840"/>
    </source>
</evidence>
<keyword evidence="2 7" id="KW-0597">Phosphoprotein</keyword>
<dbReference type="GO" id="GO:0051082">
    <property type="term" value="F:unfolded protein binding"/>
    <property type="evidence" value="ECO:0007669"/>
    <property type="project" value="InterPro"/>
</dbReference>
<dbReference type="Proteomes" id="UP000179283">
    <property type="component" value="Unassembled WGS sequence"/>
</dbReference>
<evidence type="ECO:0000313" key="11">
    <source>
        <dbReference type="Proteomes" id="UP000179283"/>
    </source>
</evidence>
<dbReference type="InterPro" id="IPR029048">
    <property type="entry name" value="HSP70_C_sf"/>
</dbReference>
<dbReference type="Gene3D" id="3.90.640.10">
    <property type="entry name" value="Actin, Chain A, domain 4"/>
    <property type="match status" value="1"/>
</dbReference>
<dbReference type="FunFam" id="2.60.34.10:FF:000014">
    <property type="entry name" value="Chaperone protein DnaK HSP70"/>
    <property type="match status" value="1"/>
</dbReference>
<dbReference type="GO" id="GO:0140662">
    <property type="term" value="F:ATP-dependent protein folding chaperone"/>
    <property type="evidence" value="ECO:0007669"/>
    <property type="project" value="InterPro"/>
</dbReference>
<dbReference type="CDD" id="cd10234">
    <property type="entry name" value="ASKHA_NBD_HSP70_DnaK-like"/>
    <property type="match status" value="1"/>
</dbReference>
<sequence>MAKIIGIDLGTTNSAVAVMEVGSPKIIENSEGARTTPSVVAISKTGERLVGLLAKRQAVTNPKNTVFGVKRFIGHTFDDPAVQKDKANVPFEVLKSSNGGVEIKMGDKATRPEEISAMILQKLKTDAETKLGEKITEAIITVPAYFNDAQRQATKDAGKIAGLDVKRIINEPTAAALAYGLNKKKNEKIAVFDFGGGTFDISILEVGDDVVEVKSTDGDSHLGGRDIDQKVITWLAEEFKKESGIDVRNDPLALQRLDEAAEKAKIELSTALESEVNIPFITSDSSGPRHLLIKMNRAKLEELSGEFVNRAMEITKRAVEASPFKVGEIDEVILVGGQTRMPALTEAVKKFFGKEPNKSINPDEVVALGAAVQGGIIGGDVKDILLLDVIPLSFGIETLGGVATKLIEKNTTVPASRSQVFSTAADNQTSVEIHVVQGERPMTQDNKSLGRFILDGIPPAPRGMPQVEVTFDIDANGILNVKAKDKASGKEQSIRIEASSGLSKEDIEKMQKDAEMHASDDAKKRELVEAKNLAEQLAYTAEKALKDAGEKVPADLKTTIQTKIDALKKEKDSGTIETIKKASEELSTEMQKIGQYMSQQTQSDTEGAQQSPNNSEQTKDAEFKEKGEEPPVK</sequence>
<name>A0A1G2U791_9BACT</name>
<feature type="region of interest" description="Disordered" evidence="9">
    <location>
        <begin position="587"/>
        <end position="633"/>
    </location>
</feature>
<dbReference type="InterPro" id="IPR012725">
    <property type="entry name" value="Chaperone_DnaK"/>
</dbReference>
<keyword evidence="6 7" id="KW-0143">Chaperone</keyword>
<dbReference type="FunFam" id="1.20.1270.10:FF:000001">
    <property type="entry name" value="Molecular chaperone DnaK"/>
    <property type="match status" value="1"/>
</dbReference>
<dbReference type="HAMAP" id="MF_00332">
    <property type="entry name" value="DnaK"/>
    <property type="match status" value="1"/>
</dbReference>
<dbReference type="SUPFAM" id="SSF100920">
    <property type="entry name" value="Heat shock protein 70kD (HSP70), peptide-binding domain"/>
    <property type="match status" value="1"/>
</dbReference>
<dbReference type="PRINTS" id="PR00301">
    <property type="entry name" value="HEATSHOCK70"/>
</dbReference>
<dbReference type="GO" id="GO:0005524">
    <property type="term" value="F:ATP binding"/>
    <property type="evidence" value="ECO:0007669"/>
    <property type="project" value="UniProtKB-UniRule"/>
</dbReference>
<dbReference type="Gene3D" id="3.30.420.40">
    <property type="match status" value="2"/>
</dbReference>
<dbReference type="InterPro" id="IPR043129">
    <property type="entry name" value="ATPase_NBD"/>
</dbReference>
<dbReference type="PANTHER" id="PTHR19375">
    <property type="entry name" value="HEAT SHOCK PROTEIN 70KDA"/>
    <property type="match status" value="1"/>
</dbReference>
<proteinExistence type="evidence at transcript level"/>
<dbReference type="Pfam" id="PF00012">
    <property type="entry name" value="HSP70"/>
    <property type="match status" value="1"/>
</dbReference>
<feature type="compositionally biased region" description="Polar residues" evidence="9">
    <location>
        <begin position="596"/>
        <end position="616"/>
    </location>
</feature>
<evidence type="ECO:0000256" key="3">
    <source>
        <dbReference type="ARBA" id="ARBA00022741"/>
    </source>
</evidence>
<dbReference type="PROSITE" id="PS01036">
    <property type="entry name" value="HSP70_3"/>
    <property type="match status" value="1"/>
</dbReference>
<comment type="similarity">
    <text evidence="1 7 8">Belongs to the heat shock protein 70 family.</text>
</comment>
<dbReference type="NCBIfam" id="TIGR02350">
    <property type="entry name" value="prok_dnaK"/>
    <property type="match status" value="1"/>
</dbReference>
<dbReference type="AlphaFoldDB" id="A0A1G2U791"/>
<dbReference type="InterPro" id="IPR029047">
    <property type="entry name" value="HSP70_peptide-bd_sf"/>
</dbReference>
<dbReference type="Gene3D" id="2.60.34.10">
    <property type="entry name" value="Substrate Binding Domain Of DNAk, Chain A, domain 1"/>
    <property type="match status" value="1"/>
</dbReference>
<dbReference type="SUPFAM" id="SSF53067">
    <property type="entry name" value="Actin-like ATPase domain"/>
    <property type="match status" value="2"/>
</dbReference>
<protein>
    <recommendedName>
        <fullName evidence="7">Chaperone protein DnaK</fullName>
    </recommendedName>
    <alternativeName>
        <fullName evidence="7">HSP70</fullName>
    </alternativeName>
    <alternativeName>
        <fullName evidence="7">Heat shock 70 kDa protein</fullName>
    </alternativeName>
    <alternativeName>
        <fullName evidence="7">Heat shock protein 70</fullName>
    </alternativeName>
</protein>
<accession>A0A1G2U791</accession>
<evidence type="ECO:0000256" key="9">
    <source>
        <dbReference type="SAM" id="MobiDB-lite"/>
    </source>
</evidence>
<evidence type="ECO:0000256" key="8">
    <source>
        <dbReference type="RuleBase" id="RU003322"/>
    </source>
</evidence>
<dbReference type="Gene3D" id="1.20.1270.10">
    <property type="match status" value="1"/>
</dbReference>
<gene>
    <name evidence="7" type="primary">dnaK</name>
    <name evidence="10" type="ORF">A2920_03050</name>
</gene>
<evidence type="ECO:0000256" key="5">
    <source>
        <dbReference type="ARBA" id="ARBA00023016"/>
    </source>
</evidence>
<dbReference type="PROSITE" id="PS00297">
    <property type="entry name" value="HSP70_1"/>
    <property type="match status" value="1"/>
</dbReference>
<keyword evidence="3 7" id="KW-0547">Nucleotide-binding</keyword>
<feature type="compositionally biased region" description="Basic and acidic residues" evidence="9">
    <location>
        <begin position="617"/>
        <end position="633"/>
    </location>
</feature>
<dbReference type="InterPro" id="IPR013126">
    <property type="entry name" value="Hsp_70_fam"/>
</dbReference>
<dbReference type="NCBIfam" id="NF001413">
    <property type="entry name" value="PRK00290.1"/>
    <property type="match status" value="1"/>
</dbReference>
<comment type="caution">
    <text evidence="10">The sequence shown here is derived from an EMBL/GenBank/DDBJ whole genome shotgun (WGS) entry which is preliminary data.</text>
</comment>
<comment type="function">
    <text evidence="7">Acts as a chaperone.</text>
</comment>
<dbReference type="EMBL" id="MHWD01000002">
    <property type="protein sequence ID" value="OHB04870.1"/>
    <property type="molecule type" value="Genomic_DNA"/>
</dbReference>
<evidence type="ECO:0000256" key="7">
    <source>
        <dbReference type="HAMAP-Rule" id="MF_00332"/>
    </source>
</evidence>
<dbReference type="FunFam" id="3.30.420.40:FF:000004">
    <property type="entry name" value="Molecular chaperone DnaK"/>
    <property type="match status" value="1"/>
</dbReference>
<dbReference type="FunFam" id="3.90.640.10:FF:000003">
    <property type="entry name" value="Molecular chaperone DnaK"/>
    <property type="match status" value="1"/>
</dbReference>
<reference evidence="10 11" key="1">
    <citation type="journal article" date="2016" name="Nat. Commun.">
        <title>Thousands of microbial genomes shed light on interconnected biogeochemical processes in an aquifer system.</title>
        <authorList>
            <person name="Anantharaman K."/>
            <person name="Brown C.T."/>
            <person name="Hug L.A."/>
            <person name="Sharon I."/>
            <person name="Castelle C.J."/>
            <person name="Probst A.J."/>
            <person name="Thomas B.C."/>
            <person name="Singh A."/>
            <person name="Wilkins M.J."/>
            <person name="Karaoz U."/>
            <person name="Brodie E.L."/>
            <person name="Williams K.H."/>
            <person name="Hubbard S.S."/>
            <person name="Banfield J.F."/>
        </authorList>
    </citation>
    <scope>NUCLEOTIDE SEQUENCE [LARGE SCALE GENOMIC DNA]</scope>
</reference>
<evidence type="ECO:0000313" key="10">
    <source>
        <dbReference type="EMBL" id="OHB04870.1"/>
    </source>
</evidence>
<evidence type="ECO:0000256" key="6">
    <source>
        <dbReference type="ARBA" id="ARBA00023186"/>
    </source>
</evidence>
<dbReference type="PROSITE" id="PS00329">
    <property type="entry name" value="HSP70_2"/>
    <property type="match status" value="1"/>
</dbReference>
<organism evidence="10 11">
    <name type="scientific">Candidatus Zambryskibacteria bacterium RIFCSPLOWO2_01_FULL_43_17</name>
    <dbReference type="NCBI Taxonomy" id="1802760"/>
    <lineage>
        <taxon>Bacteria</taxon>
        <taxon>Candidatus Zambryskiibacteriota</taxon>
    </lineage>
</organism>
<comment type="induction">
    <text evidence="7">By stress conditions e.g. heat shock.</text>
</comment>
<dbReference type="InterPro" id="IPR018181">
    <property type="entry name" value="Heat_shock_70_CS"/>
</dbReference>
<evidence type="ECO:0000256" key="2">
    <source>
        <dbReference type="ARBA" id="ARBA00022553"/>
    </source>
</evidence>
<keyword evidence="5 7" id="KW-0346">Stress response</keyword>
<feature type="modified residue" description="Phosphothreonine; by autocatalysis" evidence="7">
    <location>
        <position position="198"/>
    </location>
</feature>